<evidence type="ECO:0000313" key="2">
    <source>
        <dbReference type="Proteomes" id="UP001603857"/>
    </source>
</evidence>
<accession>A0ABD1LB65</accession>
<comment type="caution">
    <text evidence="1">The sequence shown here is derived from an EMBL/GenBank/DDBJ whole genome shotgun (WGS) entry which is preliminary data.</text>
</comment>
<organism evidence="1 2">
    <name type="scientific">Flemingia macrophylla</name>
    <dbReference type="NCBI Taxonomy" id="520843"/>
    <lineage>
        <taxon>Eukaryota</taxon>
        <taxon>Viridiplantae</taxon>
        <taxon>Streptophyta</taxon>
        <taxon>Embryophyta</taxon>
        <taxon>Tracheophyta</taxon>
        <taxon>Spermatophyta</taxon>
        <taxon>Magnoliopsida</taxon>
        <taxon>eudicotyledons</taxon>
        <taxon>Gunneridae</taxon>
        <taxon>Pentapetalae</taxon>
        <taxon>rosids</taxon>
        <taxon>fabids</taxon>
        <taxon>Fabales</taxon>
        <taxon>Fabaceae</taxon>
        <taxon>Papilionoideae</taxon>
        <taxon>50 kb inversion clade</taxon>
        <taxon>NPAAA clade</taxon>
        <taxon>indigoferoid/millettioid clade</taxon>
        <taxon>Phaseoleae</taxon>
        <taxon>Flemingia</taxon>
    </lineage>
</organism>
<protein>
    <submittedName>
        <fullName evidence="1">Uncharacterized protein</fullName>
    </submittedName>
</protein>
<name>A0ABD1LB65_9FABA</name>
<gene>
    <name evidence="1" type="ORF">Fmac_029731</name>
</gene>
<evidence type="ECO:0000313" key="1">
    <source>
        <dbReference type="EMBL" id="KAL2320762.1"/>
    </source>
</evidence>
<proteinExistence type="predicted"/>
<keyword evidence="2" id="KW-1185">Reference proteome</keyword>
<sequence length="75" mass="8667">MMHKFRLSMFTNNAIVTNIMHIVSSEANKSIQLKHPKFFEPRNAPSSPPHELVLKALRNLLLCYPYLKPTSFLTI</sequence>
<dbReference type="Proteomes" id="UP001603857">
    <property type="component" value="Unassembled WGS sequence"/>
</dbReference>
<dbReference type="EMBL" id="JBGMDY010000010">
    <property type="protein sequence ID" value="KAL2320762.1"/>
    <property type="molecule type" value="Genomic_DNA"/>
</dbReference>
<reference evidence="1 2" key="1">
    <citation type="submission" date="2024-08" db="EMBL/GenBank/DDBJ databases">
        <title>Insights into the chromosomal genome structure of Flemingia macrophylla.</title>
        <authorList>
            <person name="Ding Y."/>
            <person name="Zhao Y."/>
            <person name="Bi W."/>
            <person name="Wu M."/>
            <person name="Zhao G."/>
            <person name="Gong Y."/>
            <person name="Li W."/>
            <person name="Zhang P."/>
        </authorList>
    </citation>
    <scope>NUCLEOTIDE SEQUENCE [LARGE SCALE GENOMIC DNA]</scope>
    <source>
        <strain evidence="1">DYQJB</strain>
        <tissue evidence="1">Leaf</tissue>
    </source>
</reference>
<dbReference type="AlphaFoldDB" id="A0ABD1LB65"/>